<feature type="chain" id="PRO_5046085193" evidence="1">
    <location>
        <begin position="25"/>
        <end position="231"/>
    </location>
</feature>
<evidence type="ECO:0000256" key="1">
    <source>
        <dbReference type="SAM" id="SignalP"/>
    </source>
</evidence>
<evidence type="ECO:0000313" key="3">
    <source>
        <dbReference type="Proteomes" id="UP001595962"/>
    </source>
</evidence>
<dbReference type="PANTHER" id="PTHR34387">
    <property type="entry name" value="SLR1258 PROTEIN"/>
    <property type="match status" value="1"/>
</dbReference>
<keyword evidence="3" id="KW-1185">Reference proteome</keyword>
<dbReference type="InterPro" id="IPR007497">
    <property type="entry name" value="SIMPL/DUF541"/>
</dbReference>
<proteinExistence type="predicted"/>
<dbReference type="InterPro" id="IPR052022">
    <property type="entry name" value="26kDa_periplasmic_antigen"/>
</dbReference>
<name>A0ABV9JJX2_9GAMM</name>
<dbReference type="Pfam" id="PF04402">
    <property type="entry name" value="SIMPL"/>
    <property type="match status" value="1"/>
</dbReference>
<sequence>MNTYPKLMSAALVSALLLSSPLWAAEPPTPLVSVSGSAVLQAKPDAVKLTMQIQQKSEQVSSAKTRVDEQTDQLSKALLKLGIKPEYFSNAPLRIQPDYQHDPEQKLPQRYLVAREVNVTLQDLSLYSTVLQKAADLGVTQLNQTEFLVSDAPKLYQQALLDAYANARSKAELLAKASQMSLGKPQRIQEQGNAPAPVMRMAKAMADGAEVAFGQTDIRAEVMVEFELSKP</sequence>
<reference evidence="3" key="1">
    <citation type="journal article" date="2019" name="Int. J. Syst. Evol. Microbiol.">
        <title>The Global Catalogue of Microorganisms (GCM) 10K type strain sequencing project: providing services to taxonomists for standard genome sequencing and annotation.</title>
        <authorList>
            <consortium name="The Broad Institute Genomics Platform"/>
            <consortium name="The Broad Institute Genome Sequencing Center for Infectious Disease"/>
            <person name="Wu L."/>
            <person name="Ma J."/>
        </authorList>
    </citation>
    <scope>NUCLEOTIDE SEQUENCE [LARGE SCALE GENOMIC DNA]</scope>
    <source>
        <strain evidence="3">DT28</strain>
    </source>
</reference>
<evidence type="ECO:0000313" key="2">
    <source>
        <dbReference type="EMBL" id="MFC4654540.1"/>
    </source>
</evidence>
<gene>
    <name evidence="2" type="ORF">ACFO3I_05825</name>
</gene>
<dbReference type="Proteomes" id="UP001595962">
    <property type="component" value="Unassembled WGS sequence"/>
</dbReference>
<dbReference type="Gene3D" id="3.30.110.170">
    <property type="entry name" value="Protein of unknown function (DUF541), domain 1"/>
    <property type="match status" value="1"/>
</dbReference>
<accession>A0ABV9JJX2</accession>
<keyword evidence="1" id="KW-0732">Signal</keyword>
<dbReference type="Gene3D" id="3.30.70.2970">
    <property type="entry name" value="Protein of unknown function (DUF541), domain 2"/>
    <property type="match status" value="1"/>
</dbReference>
<dbReference type="PANTHER" id="PTHR34387:SF1">
    <property type="entry name" value="PERIPLASMIC IMMUNOGENIC PROTEIN"/>
    <property type="match status" value="1"/>
</dbReference>
<organism evidence="2 3">
    <name type="scientific">Rheinheimera marina</name>
    <dbReference type="NCBI Taxonomy" id="1774958"/>
    <lineage>
        <taxon>Bacteria</taxon>
        <taxon>Pseudomonadati</taxon>
        <taxon>Pseudomonadota</taxon>
        <taxon>Gammaproteobacteria</taxon>
        <taxon>Chromatiales</taxon>
        <taxon>Chromatiaceae</taxon>
        <taxon>Rheinheimera</taxon>
    </lineage>
</organism>
<feature type="signal peptide" evidence="1">
    <location>
        <begin position="1"/>
        <end position="24"/>
    </location>
</feature>
<comment type="caution">
    <text evidence="2">The sequence shown here is derived from an EMBL/GenBank/DDBJ whole genome shotgun (WGS) entry which is preliminary data.</text>
</comment>
<dbReference type="EMBL" id="JBHSGB010000005">
    <property type="protein sequence ID" value="MFC4654540.1"/>
    <property type="molecule type" value="Genomic_DNA"/>
</dbReference>
<protein>
    <submittedName>
        <fullName evidence="2">SIMPL domain-containing protein</fullName>
    </submittedName>
</protein>
<dbReference type="RefSeq" id="WP_377332494.1">
    <property type="nucleotide sequence ID" value="NZ_JBHSGB010000005.1"/>
</dbReference>